<dbReference type="Gene3D" id="3.30.420.240">
    <property type="match status" value="1"/>
</dbReference>
<dbReference type="AlphaFoldDB" id="A0A383CWU8"/>
<dbReference type="InterPro" id="IPR027417">
    <property type="entry name" value="P-loop_NTPase"/>
</dbReference>
<sequence length="239" mass="26588">AIWHMIFRFAQKTIITAPSHSQLHDALGSEIRAWITMLPTVVQDQLEVLTEQIRLRAAPNESFISFRVSRPESSETLAGVHSENVLLICDESSAIPAQIFESAASSMSGEHATTLLLGNGTRATGFFYDTHNKLARDWETRRISCLDSKRVSKEFVDEIKSRYSENSNQWRGRVLGLFPETDEDAIIPRHLVEASINRQVDPIGGPVTIGVDVARFGQDSSAIALRQGNTLLGQVKCKR</sequence>
<accession>A0A383CWU8</accession>
<gene>
    <name evidence="1" type="ORF">METZ01_LOCUS488982</name>
</gene>
<feature type="non-terminal residue" evidence="1">
    <location>
        <position position="1"/>
    </location>
</feature>
<protein>
    <submittedName>
        <fullName evidence="1">Uncharacterized protein</fullName>
    </submittedName>
</protein>
<evidence type="ECO:0000313" key="1">
    <source>
        <dbReference type="EMBL" id="SVE36128.1"/>
    </source>
</evidence>
<proteinExistence type="predicted"/>
<organism evidence="1">
    <name type="scientific">marine metagenome</name>
    <dbReference type="NCBI Taxonomy" id="408172"/>
    <lineage>
        <taxon>unclassified sequences</taxon>
        <taxon>metagenomes</taxon>
        <taxon>ecological metagenomes</taxon>
    </lineage>
</organism>
<name>A0A383CWU8_9ZZZZ</name>
<feature type="non-terminal residue" evidence="1">
    <location>
        <position position="239"/>
    </location>
</feature>
<dbReference type="EMBL" id="UINC01211994">
    <property type="protein sequence ID" value="SVE36128.1"/>
    <property type="molecule type" value="Genomic_DNA"/>
</dbReference>
<dbReference type="Gene3D" id="3.40.50.300">
    <property type="entry name" value="P-loop containing nucleotide triphosphate hydrolases"/>
    <property type="match status" value="1"/>
</dbReference>
<reference evidence="1" key="1">
    <citation type="submission" date="2018-05" db="EMBL/GenBank/DDBJ databases">
        <authorList>
            <person name="Lanie J.A."/>
            <person name="Ng W.-L."/>
            <person name="Kazmierczak K.M."/>
            <person name="Andrzejewski T.M."/>
            <person name="Davidsen T.M."/>
            <person name="Wayne K.J."/>
            <person name="Tettelin H."/>
            <person name="Glass J.I."/>
            <person name="Rusch D."/>
            <person name="Podicherti R."/>
            <person name="Tsui H.-C.T."/>
            <person name="Winkler M.E."/>
        </authorList>
    </citation>
    <scope>NUCLEOTIDE SEQUENCE</scope>
</reference>